<evidence type="ECO:0000256" key="3">
    <source>
        <dbReference type="ARBA" id="ARBA00022827"/>
    </source>
</evidence>
<evidence type="ECO:0000259" key="5">
    <source>
        <dbReference type="Pfam" id="PF01494"/>
    </source>
</evidence>
<keyword evidence="2" id="KW-0285">Flavoprotein</keyword>
<dbReference type="Gene3D" id="3.50.50.60">
    <property type="entry name" value="FAD/NAD(P)-binding domain"/>
    <property type="match status" value="1"/>
</dbReference>
<dbReference type="RefSeq" id="WP_208092263.1">
    <property type="nucleotide sequence ID" value="NZ_VNHW01000001.1"/>
</dbReference>
<gene>
    <name evidence="6" type="ORF">BD833_101200</name>
</gene>
<feature type="region of interest" description="Disordered" evidence="4">
    <location>
        <begin position="422"/>
        <end position="444"/>
    </location>
</feature>
<feature type="domain" description="FAD-binding" evidence="5">
    <location>
        <begin position="16"/>
        <end position="367"/>
    </location>
</feature>
<evidence type="ECO:0000256" key="1">
    <source>
        <dbReference type="ARBA" id="ARBA00001974"/>
    </source>
</evidence>
<accession>A0A5S5D6T4</accession>
<proteinExistence type="predicted"/>
<dbReference type="SUPFAM" id="SSF51905">
    <property type="entry name" value="FAD/NAD(P)-binding domain"/>
    <property type="match status" value="1"/>
</dbReference>
<reference evidence="6 7" key="1">
    <citation type="submission" date="2019-07" db="EMBL/GenBank/DDBJ databases">
        <title>Genomic Encyclopedia of Archaeal and Bacterial Type Strains, Phase II (KMG-II): from individual species to whole genera.</title>
        <authorList>
            <person name="Goeker M."/>
        </authorList>
    </citation>
    <scope>NUCLEOTIDE SEQUENCE [LARGE SCALE GENOMIC DNA]</scope>
    <source>
        <strain evidence="6 7">DSM 46842</strain>
    </source>
</reference>
<dbReference type="Pfam" id="PF21274">
    <property type="entry name" value="Rng_hyd_C"/>
    <property type="match status" value="1"/>
</dbReference>
<dbReference type="Proteomes" id="UP000322499">
    <property type="component" value="Unassembled WGS sequence"/>
</dbReference>
<dbReference type="Pfam" id="PF01494">
    <property type="entry name" value="FAD_binding_3"/>
    <property type="match status" value="1"/>
</dbReference>
<dbReference type="EMBL" id="VNHW01000001">
    <property type="protein sequence ID" value="TYP90482.1"/>
    <property type="molecule type" value="Genomic_DNA"/>
</dbReference>
<sequence length="565" mass="60551">MSAASRAAQPAPDVVETDVVVVGGGPVGLTLAHELGSRGIDVVLIEPRTEPDRSSPRCKQVNPRSMEHFRRLGIADAVRAASELPFGWSDSAVFCTSLTGHQIERFDGVFALSDVPRSELPEPAQWTAQYRLEAALRETLADRPTVTARYGERVVDVEQDGTSVHVTVEDAEGHRSLVRGRYLAAADGGRSGVRRTLGIPLGGRTHAIPNLQAVFDAPGLGERHPQGRAVQYWVLNPEVSGLLGRLDTADSWWAIIIGAPLDATPGWTEQALRTMVGADVPIQVRSQDPWTARMLIADRYRDGRCFLLGDAAHLNPPWGGFGANTGIGDAVDLGWKLAAHLSGWGGEQLLDSYEAERRPVAAAAIAEAERNMAVLTPELARPDLDGDGPAAHDARLAAADAVRRAKTSEMYTSGFVLGTGCPESPRVVPDDRPAPASETSVYRPSAAPGMRLPHLWPAPGESLYDRLGPGLTLLEVGASPASESWRSAAARRGLPLQVLRLNRPDAHALFGARYLLVRPDALVAWRDDELPADPGPLLDHVRGAVHIDPATDADRPSAAHLSRAD</sequence>
<comment type="caution">
    <text evidence="6">The sequence shown here is derived from an EMBL/GenBank/DDBJ whole genome shotgun (WGS) entry which is preliminary data.</text>
</comment>
<dbReference type="NCBIfam" id="NF004780">
    <property type="entry name" value="PRK06126.1"/>
    <property type="match status" value="1"/>
</dbReference>
<dbReference type="PANTHER" id="PTHR43004">
    <property type="entry name" value="TRK SYSTEM POTASSIUM UPTAKE PROTEIN"/>
    <property type="match status" value="1"/>
</dbReference>
<dbReference type="PRINTS" id="PR00420">
    <property type="entry name" value="RNGMNOXGNASE"/>
</dbReference>
<dbReference type="GO" id="GO:0071949">
    <property type="term" value="F:FAD binding"/>
    <property type="evidence" value="ECO:0007669"/>
    <property type="project" value="InterPro"/>
</dbReference>
<dbReference type="InterPro" id="IPR036188">
    <property type="entry name" value="FAD/NAD-bd_sf"/>
</dbReference>
<protein>
    <submittedName>
        <fullName evidence="6">2-polyprenyl-6-methoxyphenol hydroxylase-like FAD-dependent oxidoreductase</fullName>
    </submittedName>
</protein>
<name>A0A5S5D6T4_9ACTN</name>
<evidence type="ECO:0000313" key="6">
    <source>
        <dbReference type="EMBL" id="TYP90482.1"/>
    </source>
</evidence>
<dbReference type="AlphaFoldDB" id="A0A5S5D6T4"/>
<dbReference type="InterPro" id="IPR002938">
    <property type="entry name" value="FAD-bd"/>
</dbReference>
<keyword evidence="3" id="KW-0274">FAD</keyword>
<dbReference type="GO" id="GO:0016709">
    <property type="term" value="F:oxidoreductase activity, acting on paired donors, with incorporation or reduction of molecular oxygen, NAD(P)H as one donor, and incorporation of one atom of oxygen"/>
    <property type="evidence" value="ECO:0007669"/>
    <property type="project" value="UniProtKB-ARBA"/>
</dbReference>
<evidence type="ECO:0000313" key="7">
    <source>
        <dbReference type="Proteomes" id="UP000322499"/>
    </source>
</evidence>
<evidence type="ECO:0000256" key="4">
    <source>
        <dbReference type="SAM" id="MobiDB-lite"/>
    </source>
</evidence>
<dbReference type="InterPro" id="IPR050641">
    <property type="entry name" value="RIFMO-like"/>
</dbReference>
<dbReference type="Gene3D" id="3.30.9.10">
    <property type="entry name" value="D-Amino Acid Oxidase, subunit A, domain 2"/>
    <property type="match status" value="1"/>
</dbReference>
<comment type="cofactor">
    <cofactor evidence="1">
        <name>FAD</name>
        <dbReference type="ChEBI" id="CHEBI:57692"/>
    </cofactor>
</comment>
<evidence type="ECO:0000256" key="2">
    <source>
        <dbReference type="ARBA" id="ARBA00022630"/>
    </source>
</evidence>
<dbReference type="PANTHER" id="PTHR43004:SF19">
    <property type="entry name" value="BINDING MONOOXYGENASE, PUTATIVE (JCVI)-RELATED"/>
    <property type="match status" value="1"/>
</dbReference>
<organism evidence="6 7">
    <name type="scientific">Blastococcus xanthinilyticus</name>
    <dbReference type="NCBI Taxonomy" id="1564164"/>
    <lineage>
        <taxon>Bacteria</taxon>
        <taxon>Bacillati</taxon>
        <taxon>Actinomycetota</taxon>
        <taxon>Actinomycetes</taxon>
        <taxon>Geodermatophilales</taxon>
        <taxon>Geodermatophilaceae</taxon>
        <taxon>Blastococcus</taxon>
    </lineage>
</organism>
<dbReference type="Gene3D" id="3.40.30.120">
    <property type="match status" value="1"/>
</dbReference>
<keyword evidence="7" id="KW-1185">Reference proteome</keyword>